<protein>
    <submittedName>
        <fullName evidence="2">Uncharacterized protein</fullName>
    </submittedName>
</protein>
<comment type="caution">
    <text evidence="2">The sequence shown here is derived from an EMBL/GenBank/DDBJ whole genome shotgun (WGS) entry which is preliminary data.</text>
</comment>
<proteinExistence type="predicted"/>
<feature type="non-terminal residue" evidence="2">
    <location>
        <position position="21"/>
    </location>
</feature>
<evidence type="ECO:0000313" key="2">
    <source>
        <dbReference type="EMBL" id="KKM06988.1"/>
    </source>
</evidence>
<gene>
    <name evidence="2" type="ORF">LCGC14_1738510</name>
</gene>
<organism evidence="2">
    <name type="scientific">marine sediment metagenome</name>
    <dbReference type="NCBI Taxonomy" id="412755"/>
    <lineage>
        <taxon>unclassified sequences</taxon>
        <taxon>metagenomes</taxon>
        <taxon>ecological metagenomes</taxon>
    </lineage>
</organism>
<dbReference type="AlphaFoldDB" id="A0A0F9K729"/>
<sequence>MPVVLTDKTNSTWAVENPEDG</sequence>
<name>A0A0F9K729_9ZZZZ</name>
<dbReference type="EMBL" id="LAZR01015871">
    <property type="protein sequence ID" value="KKM06988.1"/>
    <property type="molecule type" value="Genomic_DNA"/>
</dbReference>
<evidence type="ECO:0000256" key="1">
    <source>
        <dbReference type="SAM" id="MobiDB-lite"/>
    </source>
</evidence>
<accession>A0A0F9K729</accession>
<feature type="region of interest" description="Disordered" evidence="1">
    <location>
        <begin position="1"/>
        <end position="21"/>
    </location>
</feature>
<reference evidence="2" key="1">
    <citation type="journal article" date="2015" name="Nature">
        <title>Complex archaea that bridge the gap between prokaryotes and eukaryotes.</title>
        <authorList>
            <person name="Spang A."/>
            <person name="Saw J.H."/>
            <person name="Jorgensen S.L."/>
            <person name="Zaremba-Niedzwiedzka K."/>
            <person name="Martijn J."/>
            <person name="Lind A.E."/>
            <person name="van Eijk R."/>
            <person name="Schleper C."/>
            <person name="Guy L."/>
            <person name="Ettema T.J."/>
        </authorList>
    </citation>
    <scope>NUCLEOTIDE SEQUENCE</scope>
</reference>